<keyword evidence="2" id="KW-0677">Repeat</keyword>
<sequence length="766" mass="85931">MYGRLSLPPRRSSGMLVAYGGCDPIFRRYVRRQIGNSFVEFKSAYSTSVFPSVLKGIFRTPPERAAVATAAGVKKPRNNSKKARSTAKLIDENPWSESLESALSGDLLPLSQTGFFQTIRRIRTPAKALRFFDWATNSGFAHSTHSYFRMIEILGKARHLNAARNFLLAIPRKTTDNNGAGVRLTDKLFNSLIRSYAGAGLFRESIKLFKLMKSYGISPSAFTFNTLFTILFGRGRLGMALQLFDEMLGTYGVKPDLCTFNVLIKGFCANSTTDTAFRMFNKMSVYNCEPDLITYNTLVNGLCRAGKVDIARNLVAGMRRKDPKLRPNVVTYTTLLRSYCGKRDLDTALDVLEEMVQNGVLPNDVTYNTMIQGLCESENISMIIKDVVLSAENKKGGFEPDTCTFNTLVNALCSRGNVAAALRCFERAKDSRVDPDSATYSILIRALCRSGEFSAAEELLDELLEKETLLRNRGCVPLCAAYNPIFEHLCSCGKTRKADGVLRRLMRRGVQDPPAFETLILGHCKEGSFSDGHKLLVLMLRRDFKPHVDVYLFLIDGLLQKHEAKLAFDTVLKMLRSDYLPRASIFHRILMELIRGGSANESAELMMLMLEKGVRLNINLSTDVVRLLFEKGSKSEALELVRCVYGRGYVINIDELVSSYLCKETKNSRLEQAYELLVFLLRNDETAGMSSSLCDTVLFRLCEGKMLSEAFGLYYELLEKDFQGPFNCLIDLRNGLESVGKLKEAEFVSKRIPRGEEEEVRPVVTV</sequence>
<feature type="repeat" description="PPR" evidence="3">
    <location>
        <begin position="185"/>
        <end position="219"/>
    </location>
</feature>
<feature type="repeat" description="PPR" evidence="3">
    <location>
        <begin position="328"/>
        <end position="362"/>
    </location>
</feature>
<feature type="repeat" description="PPR" evidence="3">
    <location>
        <begin position="401"/>
        <end position="435"/>
    </location>
</feature>
<dbReference type="Proteomes" id="UP000015453">
    <property type="component" value="Unassembled WGS sequence"/>
</dbReference>
<feature type="repeat" description="PPR" evidence="3">
    <location>
        <begin position="256"/>
        <end position="290"/>
    </location>
</feature>
<evidence type="ECO:0000256" key="3">
    <source>
        <dbReference type="PROSITE-ProRule" id="PRU00708"/>
    </source>
</evidence>
<feature type="repeat" description="PPR" evidence="3">
    <location>
        <begin position="220"/>
        <end position="255"/>
    </location>
</feature>
<dbReference type="EMBL" id="AUSU01002459">
    <property type="protein sequence ID" value="EPS68740.1"/>
    <property type="molecule type" value="Genomic_DNA"/>
</dbReference>
<feature type="repeat" description="PPR" evidence="3">
    <location>
        <begin position="436"/>
        <end position="470"/>
    </location>
</feature>
<gene>
    <name evidence="4" type="ORF">M569_06021</name>
</gene>
<protein>
    <recommendedName>
        <fullName evidence="6">Pentacotripeptide-repeat region of PRORP domain-containing protein</fullName>
    </recommendedName>
</protein>
<dbReference type="Pfam" id="PF13041">
    <property type="entry name" value="PPR_2"/>
    <property type="match status" value="4"/>
</dbReference>
<evidence type="ECO:0000256" key="2">
    <source>
        <dbReference type="ARBA" id="ARBA00022737"/>
    </source>
</evidence>
<dbReference type="OrthoDB" id="185373at2759"/>
<feature type="repeat" description="PPR" evidence="3">
    <location>
        <begin position="512"/>
        <end position="546"/>
    </location>
</feature>
<accession>S8CPR4</accession>
<keyword evidence="5" id="KW-1185">Reference proteome</keyword>
<comment type="similarity">
    <text evidence="1">Belongs to the PPR family. P subfamily.</text>
</comment>
<reference evidence="4 5" key="1">
    <citation type="journal article" date="2013" name="BMC Genomics">
        <title>The miniature genome of a carnivorous plant Genlisea aurea contains a low number of genes and short non-coding sequences.</title>
        <authorList>
            <person name="Leushkin E.V."/>
            <person name="Sutormin R.A."/>
            <person name="Nabieva E.R."/>
            <person name="Penin A.A."/>
            <person name="Kondrashov A.S."/>
            <person name="Logacheva M.D."/>
        </authorList>
    </citation>
    <scope>NUCLEOTIDE SEQUENCE [LARGE SCALE GENOMIC DNA]</scope>
</reference>
<comment type="caution">
    <text evidence="4">The sequence shown here is derived from an EMBL/GenBank/DDBJ whole genome shotgun (WGS) entry which is preliminary data.</text>
</comment>
<evidence type="ECO:0000256" key="1">
    <source>
        <dbReference type="ARBA" id="ARBA00007626"/>
    </source>
</evidence>
<evidence type="ECO:0000313" key="5">
    <source>
        <dbReference type="Proteomes" id="UP000015453"/>
    </source>
</evidence>
<dbReference type="NCBIfam" id="TIGR00756">
    <property type="entry name" value="PPR"/>
    <property type="match status" value="8"/>
</dbReference>
<dbReference type="AlphaFoldDB" id="S8CPR4"/>
<dbReference type="PANTHER" id="PTHR46128">
    <property type="entry name" value="MITOCHONDRIAL GROUP I INTRON SPLICING FACTOR CCM1"/>
    <property type="match status" value="1"/>
</dbReference>
<name>S8CPR4_9LAMI</name>
<dbReference type="InterPro" id="IPR002885">
    <property type="entry name" value="PPR_rpt"/>
</dbReference>
<evidence type="ECO:0008006" key="6">
    <source>
        <dbReference type="Google" id="ProtNLM"/>
    </source>
</evidence>
<evidence type="ECO:0000313" key="4">
    <source>
        <dbReference type="EMBL" id="EPS68740.1"/>
    </source>
</evidence>
<dbReference type="Pfam" id="PF01535">
    <property type="entry name" value="PPR"/>
    <property type="match status" value="2"/>
</dbReference>
<proteinExistence type="inferred from homology"/>
<organism evidence="4 5">
    <name type="scientific">Genlisea aurea</name>
    <dbReference type="NCBI Taxonomy" id="192259"/>
    <lineage>
        <taxon>Eukaryota</taxon>
        <taxon>Viridiplantae</taxon>
        <taxon>Streptophyta</taxon>
        <taxon>Embryophyta</taxon>
        <taxon>Tracheophyta</taxon>
        <taxon>Spermatophyta</taxon>
        <taxon>Magnoliopsida</taxon>
        <taxon>eudicotyledons</taxon>
        <taxon>Gunneridae</taxon>
        <taxon>Pentapetalae</taxon>
        <taxon>asterids</taxon>
        <taxon>lamiids</taxon>
        <taxon>Lamiales</taxon>
        <taxon>Lentibulariaceae</taxon>
        <taxon>Genlisea</taxon>
    </lineage>
</organism>
<dbReference type="InterPro" id="IPR050872">
    <property type="entry name" value="PPR_P_subfamily"/>
</dbReference>
<dbReference type="PANTHER" id="PTHR46128:SF211">
    <property type="entry name" value="PENTACOTRIPEPTIDE-REPEAT REGION OF PRORP DOMAIN-CONTAINING PROTEIN"/>
    <property type="match status" value="1"/>
</dbReference>
<feature type="repeat" description="PPR" evidence="3">
    <location>
        <begin position="291"/>
        <end position="325"/>
    </location>
</feature>
<dbReference type="InterPro" id="IPR011990">
    <property type="entry name" value="TPR-like_helical_dom_sf"/>
</dbReference>
<dbReference type="Gene3D" id="1.25.40.10">
    <property type="entry name" value="Tetratricopeptide repeat domain"/>
    <property type="match status" value="5"/>
</dbReference>
<dbReference type="PROSITE" id="PS51375">
    <property type="entry name" value="PPR"/>
    <property type="match status" value="8"/>
</dbReference>